<gene>
    <name evidence="3" type="ORF">DCAF_LOCUS15746</name>
</gene>
<feature type="coiled-coil region" evidence="1">
    <location>
        <begin position="37"/>
        <end position="64"/>
    </location>
</feature>
<evidence type="ECO:0000313" key="4">
    <source>
        <dbReference type="Proteomes" id="UP001314170"/>
    </source>
</evidence>
<name>A0AAV1RXU4_9ROSI</name>
<comment type="caution">
    <text evidence="3">The sequence shown here is derived from an EMBL/GenBank/DDBJ whole genome shotgun (WGS) entry which is preliminary data.</text>
</comment>
<reference evidence="3 4" key="1">
    <citation type="submission" date="2024-01" db="EMBL/GenBank/DDBJ databases">
        <authorList>
            <person name="Waweru B."/>
        </authorList>
    </citation>
    <scope>NUCLEOTIDE SEQUENCE [LARGE SCALE GENOMIC DNA]</scope>
</reference>
<dbReference type="Proteomes" id="UP001314170">
    <property type="component" value="Unassembled WGS sequence"/>
</dbReference>
<evidence type="ECO:0000256" key="2">
    <source>
        <dbReference type="SAM" id="Phobius"/>
    </source>
</evidence>
<accession>A0AAV1RXU4</accession>
<evidence type="ECO:0000313" key="3">
    <source>
        <dbReference type="EMBL" id="CAK7340660.1"/>
    </source>
</evidence>
<protein>
    <submittedName>
        <fullName evidence="3">Uncharacterized protein</fullName>
    </submittedName>
</protein>
<keyword evidence="2" id="KW-1133">Transmembrane helix</keyword>
<keyword evidence="1" id="KW-0175">Coiled coil</keyword>
<feature type="transmembrane region" description="Helical" evidence="2">
    <location>
        <begin position="6"/>
        <end position="24"/>
    </location>
</feature>
<dbReference type="AlphaFoldDB" id="A0AAV1RXU4"/>
<organism evidence="3 4">
    <name type="scientific">Dovyalis caffra</name>
    <dbReference type="NCBI Taxonomy" id="77055"/>
    <lineage>
        <taxon>Eukaryota</taxon>
        <taxon>Viridiplantae</taxon>
        <taxon>Streptophyta</taxon>
        <taxon>Embryophyta</taxon>
        <taxon>Tracheophyta</taxon>
        <taxon>Spermatophyta</taxon>
        <taxon>Magnoliopsida</taxon>
        <taxon>eudicotyledons</taxon>
        <taxon>Gunneridae</taxon>
        <taxon>Pentapetalae</taxon>
        <taxon>rosids</taxon>
        <taxon>fabids</taxon>
        <taxon>Malpighiales</taxon>
        <taxon>Salicaceae</taxon>
        <taxon>Flacourtieae</taxon>
        <taxon>Dovyalis</taxon>
    </lineage>
</organism>
<keyword evidence="4" id="KW-1185">Reference proteome</keyword>
<keyword evidence="2" id="KW-0812">Transmembrane</keyword>
<sequence>MDYSRLVFAIASFSASFFVGLPYLKRWHKQQITTEKLGIINEALERAEERVRNFEERHDHLLGQICSYYLTNQELGDALAGARAALNEAVEFAVRLREVQMRILINFPDEADLSMVDGPCANVIVPENN</sequence>
<evidence type="ECO:0000256" key="1">
    <source>
        <dbReference type="SAM" id="Coils"/>
    </source>
</evidence>
<proteinExistence type="predicted"/>
<dbReference type="EMBL" id="CAWUPB010001160">
    <property type="protein sequence ID" value="CAK7340660.1"/>
    <property type="molecule type" value="Genomic_DNA"/>
</dbReference>
<keyword evidence="2" id="KW-0472">Membrane</keyword>